<name>A0A2J8AJ33_9CHLO</name>
<evidence type="ECO:0000313" key="7">
    <source>
        <dbReference type="Proteomes" id="UP000236333"/>
    </source>
</evidence>
<gene>
    <name evidence="6" type="ORF">TSOC_000520</name>
</gene>
<comment type="caution">
    <text evidence="6">The sequence shown here is derived from an EMBL/GenBank/DDBJ whole genome shotgun (WGS) entry which is preliminary data.</text>
</comment>
<accession>A0A2J8AJ33</accession>
<sequence>MGVPHFYKYITTRHKQALRAVLPGPCDALMVDLNCAVHRCAEAVLNAAFMKALCAGLKRSQAALVLLAGCAVHISDSCEPGEGEHKIFSRINSCQQQLERVVVYGADADLIMLSMRSSAKYPFVMREDQVRTELPAESYQFIDIDLLRHRVTHLMGSANEFVVMCMLLGNDFIPPLSFLRVRERGIELLMEKYNHLRRQAIDRGGAFQLLQKDSTTITTTTTTSLDSASLVLLIEAVSANENEAFFYIDAAYTEARKQCSFSGPFSRTPWVRTMEACDTSKILAGGDGWRPRYYTSLFPTSTDMSKLCERYVQGLAWTVAYYFDYEKSKARVSDWYYPYSYSPTSLDLANYLRLLGVDKFKEPEARDHELHHVRINVLNK</sequence>
<keyword evidence="2" id="KW-0378">Hydrolase</keyword>
<protein>
    <submittedName>
        <fullName evidence="6">5'-3' exoribonuclease 4</fullName>
    </submittedName>
</protein>
<dbReference type="InterPro" id="IPR041412">
    <property type="entry name" value="Xrn1_helical"/>
</dbReference>
<proteinExistence type="predicted"/>
<feature type="domain" description="Xrn1 helical" evidence="5">
    <location>
        <begin position="280"/>
        <end position="351"/>
    </location>
</feature>
<dbReference type="Pfam" id="PF17846">
    <property type="entry name" value="XRN_M"/>
    <property type="match status" value="2"/>
</dbReference>
<dbReference type="GO" id="GO:0004534">
    <property type="term" value="F:5'-3' RNA exonuclease activity"/>
    <property type="evidence" value="ECO:0007669"/>
    <property type="project" value="TreeGrafter"/>
</dbReference>
<dbReference type="Gene3D" id="3.40.50.12390">
    <property type="match status" value="1"/>
</dbReference>
<dbReference type="PANTHER" id="PTHR12341">
    <property type="entry name" value="5'-&gt;3' EXORIBONUCLEASE"/>
    <property type="match status" value="1"/>
</dbReference>
<evidence type="ECO:0000259" key="4">
    <source>
        <dbReference type="Pfam" id="PF03159"/>
    </source>
</evidence>
<feature type="domain" description="Xrn1 helical" evidence="5">
    <location>
        <begin position="160"/>
        <end position="226"/>
    </location>
</feature>
<dbReference type="EMBL" id="PGGS01000007">
    <property type="protein sequence ID" value="PNH12529.1"/>
    <property type="molecule type" value="Genomic_DNA"/>
</dbReference>
<dbReference type="PANTHER" id="PTHR12341:SF71">
    <property type="entry name" value="RRM DOMAIN-CONTAINING PROTEIN"/>
    <property type="match status" value="1"/>
</dbReference>
<dbReference type="OrthoDB" id="372487at2759"/>
<dbReference type="InterPro" id="IPR027073">
    <property type="entry name" value="5_3_exoribonuclease"/>
</dbReference>
<dbReference type="GO" id="GO:0003723">
    <property type="term" value="F:RNA binding"/>
    <property type="evidence" value="ECO:0007669"/>
    <property type="project" value="TreeGrafter"/>
</dbReference>
<reference evidence="6 7" key="1">
    <citation type="journal article" date="2017" name="Mol. Biol. Evol.">
        <title>The 4-celled Tetrabaena socialis nuclear genome reveals the essential components for genetic control of cell number at the origin of multicellularity in the volvocine lineage.</title>
        <authorList>
            <person name="Featherston J."/>
            <person name="Arakaki Y."/>
            <person name="Hanschen E.R."/>
            <person name="Ferris P.J."/>
            <person name="Michod R.E."/>
            <person name="Olson B.J.S.C."/>
            <person name="Nozaki H."/>
            <person name="Durand P.M."/>
        </authorList>
    </citation>
    <scope>NUCLEOTIDE SEQUENCE [LARGE SCALE GENOMIC DNA]</scope>
    <source>
        <strain evidence="6 7">NIES-571</strain>
    </source>
</reference>
<dbReference type="GO" id="GO:0000956">
    <property type="term" value="P:nuclear-transcribed mRNA catabolic process"/>
    <property type="evidence" value="ECO:0007669"/>
    <property type="project" value="TreeGrafter"/>
</dbReference>
<evidence type="ECO:0000259" key="5">
    <source>
        <dbReference type="Pfam" id="PF17846"/>
    </source>
</evidence>
<feature type="domain" description="Xrn1 N-terminal" evidence="4">
    <location>
        <begin position="68"/>
        <end position="128"/>
    </location>
</feature>
<organism evidence="6 7">
    <name type="scientific">Tetrabaena socialis</name>
    <dbReference type="NCBI Taxonomy" id="47790"/>
    <lineage>
        <taxon>Eukaryota</taxon>
        <taxon>Viridiplantae</taxon>
        <taxon>Chlorophyta</taxon>
        <taxon>core chlorophytes</taxon>
        <taxon>Chlorophyceae</taxon>
        <taxon>CS clade</taxon>
        <taxon>Chlamydomonadales</taxon>
        <taxon>Tetrabaenaceae</taxon>
        <taxon>Tetrabaena</taxon>
    </lineage>
</organism>
<dbReference type="InterPro" id="IPR004859">
    <property type="entry name" value="Xrn1_N"/>
</dbReference>
<dbReference type="Pfam" id="PF03159">
    <property type="entry name" value="XRN_N"/>
    <property type="match status" value="1"/>
</dbReference>
<dbReference type="GO" id="GO:0005634">
    <property type="term" value="C:nucleus"/>
    <property type="evidence" value="ECO:0007669"/>
    <property type="project" value="TreeGrafter"/>
</dbReference>
<keyword evidence="7" id="KW-1185">Reference proteome</keyword>
<dbReference type="AlphaFoldDB" id="A0A2J8AJ33"/>
<dbReference type="Proteomes" id="UP000236333">
    <property type="component" value="Unassembled WGS sequence"/>
</dbReference>
<evidence type="ECO:0000256" key="3">
    <source>
        <dbReference type="ARBA" id="ARBA00022839"/>
    </source>
</evidence>
<evidence type="ECO:0000313" key="6">
    <source>
        <dbReference type="EMBL" id="PNH12529.1"/>
    </source>
</evidence>
<keyword evidence="1" id="KW-0540">Nuclease</keyword>
<keyword evidence="3" id="KW-0269">Exonuclease</keyword>
<evidence type="ECO:0000256" key="1">
    <source>
        <dbReference type="ARBA" id="ARBA00022722"/>
    </source>
</evidence>
<evidence type="ECO:0000256" key="2">
    <source>
        <dbReference type="ARBA" id="ARBA00022801"/>
    </source>
</evidence>